<dbReference type="GO" id="GO:0005509">
    <property type="term" value="F:calcium ion binding"/>
    <property type="evidence" value="ECO:0007669"/>
    <property type="project" value="InterPro"/>
</dbReference>
<feature type="non-terminal residue" evidence="3">
    <location>
        <position position="1"/>
    </location>
</feature>
<dbReference type="EMBL" id="SNRW01012593">
    <property type="protein sequence ID" value="KAA6373613.1"/>
    <property type="molecule type" value="Genomic_DNA"/>
</dbReference>
<organism evidence="3 4">
    <name type="scientific">Streblomastix strix</name>
    <dbReference type="NCBI Taxonomy" id="222440"/>
    <lineage>
        <taxon>Eukaryota</taxon>
        <taxon>Metamonada</taxon>
        <taxon>Preaxostyla</taxon>
        <taxon>Oxymonadida</taxon>
        <taxon>Streblomastigidae</taxon>
        <taxon>Streblomastix</taxon>
    </lineage>
</organism>
<feature type="compositionally biased region" description="Polar residues" evidence="1">
    <location>
        <begin position="223"/>
        <end position="276"/>
    </location>
</feature>
<gene>
    <name evidence="3" type="ORF">EZS28_030860</name>
</gene>
<evidence type="ECO:0000313" key="3">
    <source>
        <dbReference type="EMBL" id="KAA6373613.1"/>
    </source>
</evidence>
<evidence type="ECO:0000313" key="4">
    <source>
        <dbReference type="Proteomes" id="UP000324800"/>
    </source>
</evidence>
<sequence>EKKQHKDQQTNTDEEKKQEKEPIPVSVSVWKNEEKKALIQLVNQKGQFKGEKDINTLTKIMNLLYNEKIVADNASDRETLCRHPFSSYIYLWLQQQYGIQSLIEQNGSEILNSVEKYKDENEEVALFFKFTSGQYRIGHLSFFLLARQLIQAVQQAYQKTNPDKKLDKNTIPTNIAVSIAALFFSFLQQDAWKSLFNAIIQSSNNDKLEENKQKDKIRIITPRIQTGSTSPPDQLTPSNSMNRLNRQNTSPSPARSHSNRYSQSPPMGLQSSGRNSYSSNQIISGIAPSDIAPNLNIRIGMLLKILLHKYDIMNNLFIDFVKKIFKEFDSDGDGTLNKSGFCSCLQRICPFLDPTVPKSIFNQIQPKLMEYQKKQNIEEVGNQKKELLITLQQVLEISEDYEFFQKNLCGTLFFTNIQDTAINMSIFVNSMLYPFQQNNKIKIKFRGNKVVIRDRDRNHLPPAHIPTHITSAPFYATFEAQQPQIGQESRINVLSADYLIPLLRSLTGYYPKQTEDPKYWMFGENGRAYLNQFKYDSDLELEDIHQGRRFQQRRRSINKNQQALMVFDKCEYSEDDESQSLESTHIISSNNQQYANIQQTYNEEDSLALLSTILVSKWSKLMKIFDKQQSLFDQLKPLIESKSKVDQRQELIGNNNSDEINQVSDRSQHSQTSLSLIPYDKNPFDDLKSAQENVDKLLQLSQNTQSDRWKSVLSALNGIRNWFVIYGEIQKQAEAALLSNSLTSHIRATLISTILTGIEREISEMKHLYKTRKKEIWKLLQVAQNDV</sequence>
<feature type="region of interest" description="Disordered" evidence="1">
    <location>
        <begin position="207"/>
        <end position="276"/>
    </location>
</feature>
<evidence type="ECO:0000256" key="1">
    <source>
        <dbReference type="SAM" id="MobiDB-lite"/>
    </source>
</evidence>
<comment type="caution">
    <text evidence="3">The sequence shown here is derived from an EMBL/GenBank/DDBJ whole genome shotgun (WGS) entry which is preliminary data.</text>
</comment>
<proteinExistence type="predicted"/>
<feature type="domain" description="EF-hand" evidence="2">
    <location>
        <begin position="316"/>
        <end position="351"/>
    </location>
</feature>
<feature type="region of interest" description="Disordered" evidence="1">
    <location>
        <begin position="1"/>
        <end position="25"/>
    </location>
</feature>
<dbReference type="SUPFAM" id="SSF47473">
    <property type="entry name" value="EF-hand"/>
    <property type="match status" value="1"/>
</dbReference>
<reference evidence="3 4" key="1">
    <citation type="submission" date="2019-03" db="EMBL/GenBank/DDBJ databases">
        <title>Single cell metagenomics reveals metabolic interactions within the superorganism composed of flagellate Streblomastix strix and complex community of Bacteroidetes bacteria on its surface.</title>
        <authorList>
            <person name="Treitli S.C."/>
            <person name="Kolisko M."/>
            <person name="Husnik F."/>
            <person name="Keeling P."/>
            <person name="Hampl V."/>
        </authorList>
    </citation>
    <scope>NUCLEOTIDE SEQUENCE [LARGE SCALE GENOMIC DNA]</scope>
    <source>
        <strain evidence="3">ST1C</strain>
    </source>
</reference>
<feature type="compositionally biased region" description="Basic and acidic residues" evidence="1">
    <location>
        <begin position="1"/>
        <end position="22"/>
    </location>
</feature>
<dbReference type="Proteomes" id="UP000324800">
    <property type="component" value="Unassembled WGS sequence"/>
</dbReference>
<dbReference type="OrthoDB" id="61565at2759"/>
<dbReference type="SMART" id="SM00054">
    <property type="entry name" value="EFh"/>
    <property type="match status" value="1"/>
</dbReference>
<feature type="compositionally biased region" description="Basic and acidic residues" evidence="1">
    <location>
        <begin position="207"/>
        <end position="218"/>
    </location>
</feature>
<accession>A0A5J4UTC3</accession>
<dbReference type="AlphaFoldDB" id="A0A5J4UTC3"/>
<protein>
    <recommendedName>
        <fullName evidence="2">EF-hand domain-containing protein</fullName>
    </recommendedName>
</protein>
<evidence type="ECO:0000259" key="2">
    <source>
        <dbReference type="PROSITE" id="PS50222"/>
    </source>
</evidence>
<name>A0A5J4UTC3_9EUKA</name>
<dbReference type="InterPro" id="IPR002048">
    <property type="entry name" value="EF_hand_dom"/>
</dbReference>
<dbReference type="InterPro" id="IPR011992">
    <property type="entry name" value="EF-hand-dom_pair"/>
</dbReference>
<dbReference type="PROSITE" id="PS50222">
    <property type="entry name" value="EF_HAND_2"/>
    <property type="match status" value="1"/>
</dbReference>